<comment type="caution">
    <text evidence="1">The sequence shown here is derived from an EMBL/GenBank/DDBJ whole genome shotgun (WGS) entry which is preliminary data.</text>
</comment>
<evidence type="ECO:0000313" key="2">
    <source>
        <dbReference type="Proteomes" id="UP000478052"/>
    </source>
</evidence>
<proteinExistence type="predicted"/>
<protein>
    <submittedName>
        <fullName evidence="1">Copia protein</fullName>
    </submittedName>
</protein>
<gene>
    <name evidence="1" type="ORF">FWK35_00037113</name>
</gene>
<feature type="non-terminal residue" evidence="1">
    <location>
        <position position="63"/>
    </location>
</feature>
<evidence type="ECO:0000313" key="1">
    <source>
        <dbReference type="EMBL" id="KAF0710564.1"/>
    </source>
</evidence>
<sequence>MYKYLPDKNNKQLQSRQRNLSTWLWPVSDTIREVLWIRSLISFLNLDVSEPTLLYEDNQSCKN</sequence>
<dbReference type="AlphaFoldDB" id="A0A6G0VW83"/>
<dbReference type="Proteomes" id="UP000478052">
    <property type="component" value="Unassembled WGS sequence"/>
</dbReference>
<name>A0A6G0VW83_APHCR</name>
<dbReference type="OrthoDB" id="430476at2759"/>
<dbReference type="EMBL" id="VUJU01011614">
    <property type="protein sequence ID" value="KAF0710564.1"/>
    <property type="molecule type" value="Genomic_DNA"/>
</dbReference>
<organism evidence="1 2">
    <name type="scientific">Aphis craccivora</name>
    <name type="common">Cowpea aphid</name>
    <dbReference type="NCBI Taxonomy" id="307492"/>
    <lineage>
        <taxon>Eukaryota</taxon>
        <taxon>Metazoa</taxon>
        <taxon>Ecdysozoa</taxon>
        <taxon>Arthropoda</taxon>
        <taxon>Hexapoda</taxon>
        <taxon>Insecta</taxon>
        <taxon>Pterygota</taxon>
        <taxon>Neoptera</taxon>
        <taxon>Paraneoptera</taxon>
        <taxon>Hemiptera</taxon>
        <taxon>Sternorrhyncha</taxon>
        <taxon>Aphidomorpha</taxon>
        <taxon>Aphidoidea</taxon>
        <taxon>Aphididae</taxon>
        <taxon>Aphidini</taxon>
        <taxon>Aphis</taxon>
        <taxon>Aphis</taxon>
    </lineage>
</organism>
<accession>A0A6G0VW83</accession>
<keyword evidence="2" id="KW-1185">Reference proteome</keyword>
<reference evidence="1 2" key="1">
    <citation type="submission" date="2019-08" db="EMBL/GenBank/DDBJ databases">
        <title>Whole genome of Aphis craccivora.</title>
        <authorList>
            <person name="Voronova N.V."/>
            <person name="Shulinski R.S."/>
            <person name="Bandarenka Y.V."/>
            <person name="Zhorov D.G."/>
            <person name="Warner D."/>
        </authorList>
    </citation>
    <scope>NUCLEOTIDE SEQUENCE [LARGE SCALE GENOMIC DNA]</scope>
    <source>
        <strain evidence="1">180601</strain>
        <tissue evidence="1">Whole Body</tissue>
    </source>
</reference>